<dbReference type="InterPro" id="IPR050469">
    <property type="entry name" value="Diguanylate_Cyclase"/>
</dbReference>
<dbReference type="RefSeq" id="WP_275683050.1">
    <property type="nucleotide sequence ID" value="NZ_JAJLJH010000003.1"/>
</dbReference>
<reference evidence="5" key="1">
    <citation type="submission" date="2021-11" db="EMBL/GenBank/DDBJ databases">
        <title>BS-T2-15 a new species belonging to the Comamonadaceae family isolated from the soil of a French oak forest.</title>
        <authorList>
            <person name="Mieszkin S."/>
            <person name="Alain K."/>
        </authorList>
    </citation>
    <scope>NUCLEOTIDE SEQUENCE</scope>
    <source>
        <strain evidence="5">BS-T2-15</strain>
    </source>
</reference>
<gene>
    <name evidence="5" type="ORF">LPC04_14980</name>
</gene>
<feature type="transmembrane region" description="Helical" evidence="3">
    <location>
        <begin position="184"/>
        <end position="207"/>
    </location>
</feature>
<dbReference type="SMART" id="SM00267">
    <property type="entry name" value="GGDEF"/>
    <property type="match status" value="1"/>
</dbReference>
<evidence type="ECO:0000256" key="1">
    <source>
        <dbReference type="ARBA" id="ARBA00012528"/>
    </source>
</evidence>
<dbReference type="InterPro" id="IPR043128">
    <property type="entry name" value="Rev_trsase/Diguanyl_cyclase"/>
</dbReference>
<evidence type="ECO:0000313" key="6">
    <source>
        <dbReference type="Proteomes" id="UP001139353"/>
    </source>
</evidence>
<protein>
    <recommendedName>
        <fullName evidence="1">diguanylate cyclase</fullName>
        <ecNumber evidence="1">2.7.7.65</ecNumber>
    </recommendedName>
</protein>
<dbReference type="EMBL" id="JAJLJH010000003">
    <property type="protein sequence ID" value="MCK9687014.1"/>
    <property type="molecule type" value="Genomic_DNA"/>
</dbReference>
<feature type="transmembrane region" description="Helical" evidence="3">
    <location>
        <begin position="59"/>
        <end position="80"/>
    </location>
</feature>
<comment type="catalytic activity">
    <reaction evidence="2">
        <text>2 GTP = 3',3'-c-di-GMP + 2 diphosphate</text>
        <dbReference type="Rhea" id="RHEA:24898"/>
        <dbReference type="ChEBI" id="CHEBI:33019"/>
        <dbReference type="ChEBI" id="CHEBI:37565"/>
        <dbReference type="ChEBI" id="CHEBI:58805"/>
        <dbReference type="EC" id="2.7.7.65"/>
    </reaction>
</comment>
<dbReference type="CDD" id="cd01949">
    <property type="entry name" value="GGDEF"/>
    <property type="match status" value="1"/>
</dbReference>
<accession>A0A9X1YIL8</accession>
<dbReference type="Pfam" id="PF00990">
    <property type="entry name" value="GGDEF"/>
    <property type="match status" value="1"/>
</dbReference>
<feature type="transmembrane region" description="Helical" evidence="3">
    <location>
        <begin position="36"/>
        <end position="53"/>
    </location>
</feature>
<sequence length="376" mass="41169">MDLHTLFLAQTGLLAATAAMLWVSRSDVDHRNGMRRWRWAITSQALAYLVLAIPASGPWAVATGLAANLAGAVSVSLFFIAIRRFAGRSWNVRRLVAMVVAVTVAGAVTGEHVAWAAIFNGFAYAGYEWLNALSLWRDARPETERVQRVVAAFYVCMGLVLPLRAIALLLIGRPGLGLDHDNAWQLPIYAFGFVYLVITNLGFVLMCKIRAEADTRLQARTDDLTALPNRRALDEEMRHALAGAQRSGRPFAVVMADVDRFKMINDTHGHGIGDATLTAFSARLAGALRGPDRAYRYGGEEFCLLLPDTDARGARVLAERAREQVMRPFEGAVHDLTASFGVTAWQAGDTLDTLFRRADRALYAAKSGGRNRVEIG</sequence>
<dbReference type="PANTHER" id="PTHR45138">
    <property type="entry name" value="REGULATORY COMPONENTS OF SENSORY TRANSDUCTION SYSTEM"/>
    <property type="match status" value="1"/>
</dbReference>
<proteinExistence type="predicted"/>
<keyword evidence="6" id="KW-1185">Reference proteome</keyword>
<keyword evidence="3" id="KW-0812">Transmembrane</keyword>
<feature type="transmembrane region" description="Helical" evidence="3">
    <location>
        <begin position="92"/>
        <end position="108"/>
    </location>
</feature>
<dbReference type="GO" id="GO:0052621">
    <property type="term" value="F:diguanylate cyclase activity"/>
    <property type="evidence" value="ECO:0007669"/>
    <property type="project" value="UniProtKB-EC"/>
</dbReference>
<dbReference type="PROSITE" id="PS50887">
    <property type="entry name" value="GGDEF"/>
    <property type="match status" value="1"/>
</dbReference>
<evidence type="ECO:0000313" key="5">
    <source>
        <dbReference type="EMBL" id="MCK9687014.1"/>
    </source>
</evidence>
<dbReference type="GO" id="GO:0043709">
    <property type="term" value="P:cell adhesion involved in single-species biofilm formation"/>
    <property type="evidence" value="ECO:0007669"/>
    <property type="project" value="TreeGrafter"/>
</dbReference>
<feature type="domain" description="GGDEF" evidence="4">
    <location>
        <begin position="249"/>
        <end position="376"/>
    </location>
</feature>
<name>A0A9X1YIL8_9BURK</name>
<feature type="transmembrane region" description="Helical" evidence="3">
    <location>
        <begin position="6"/>
        <end position="24"/>
    </location>
</feature>
<dbReference type="FunFam" id="3.30.70.270:FF:000001">
    <property type="entry name" value="Diguanylate cyclase domain protein"/>
    <property type="match status" value="1"/>
</dbReference>
<organism evidence="5 6">
    <name type="scientific">Scleromatobacter humisilvae</name>
    <dbReference type="NCBI Taxonomy" id="2897159"/>
    <lineage>
        <taxon>Bacteria</taxon>
        <taxon>Pseudomonadati</taxon>
        <taxon>Pseudomonadota</taxon>
        <taxon>Betaproteobacteria</taxon>
        <taxon>Burkholderiales</taxon>
        <taxon>Sphaerotilaceae</taxon>
        <taxon>Scleromatobacter</taxon>
    </lineage>
</organism>
<dbReference type="InterPro" id="IPR000160">
    <property type="entry name" value="GGDEF_dom"/>
</dbReference>
<feature type="transmembrane region" description="Helical" evidence="3">
    <location>
        <begin position="151"/>
        <end position="172"/>
    </location>
</feature>
<keyword evidence="3" id="KW-1133">Transmembrane helix</keyword>
<dbReference type="NCBIfam" id="TIGR00254">
    <property type="entry name" value="GGDEF"/>
    <property type="match status" value="1"/>
</dbReference>
<dbReference type="Proteomes" id="UP001139353">
    <property type="component" value="Unassembled WGS sequence"/>
</dbReference>
<dbReference type="GO" id="GO:0005886">
    <property type="term" value="C:plasma membrane"/>
    <property type="evidence" value="ECO:0007669"/>
    <property type="project" value="TreeGrafter"/>
</dbReference>
<evidence type="ECO:0000256" key="3">
    <source>
        <dbReference type="SAM" id="Phobius"/>
    </source>
</evidence>
<dbReference type="AlphaFoldDB" id="A0A9X1YIL8"/>
<dbReference type="Gene3D" id="3.30.70.270">
    <property type="match status" value="1"/>
</dbReference>
<dbReference type="PANTHER" id="PTHR45138:SF9">
    <property type="entry name" value="DIGUANYLATE CYCLASE DGCM-RELATED"/>
    <property type="match status" value="1"/>
</dbReference>
<dbReference type="InterPro" id="IPR029787">
    <property type="entry name" value="Nucleotide_cyclase"/>
</dbReference>
<dbReference type="EC" id="2.7.7.65" evidence="1"/>
<comment type="caution">
    <text evidence="5">The sequence shown here is derived from an EMBL/GenBank/DDBJ whole genome shotgun (WGS) entry which is preliminary data.</text>
</comment>
<evidence type="ECO:0000259" key="4">
    <source>
        <dbReference type="PROSITE" id="PS50887"/>
    </source>
</evidence>
<dbReference type="SUPFAM" id="SSF55073">
    <property type="entry name" value="Nucleotide cyclase"/>
    <property type="match status" value="1"/>
</dbReference>
<evidence type="ECO:0000256" key="2">
    <source>
        <dbReference type="ARBA" id="ARBA00034247"/>
    </source>
</evidence>
<keyword evidence="3" id="KW-0472">Membrane</keyword>
<dbReference type="GO" id="GO:1902201">
    <property type="term" value="P:negative regulation of bacterial-type flagellum-dependent cell motility"/>
    <property type="evidence" value="ECO:0007669"/>
    <property type="project" value="TreeGrafter"/>
</dbReference>
<feature type="transmembrane region" description="Helical" evidence="3">
    <location>
        <begin position="114"/>
        <end position="130"/>
    </location>
</feature>